<dbReference type="InterPro" id="IPR050639">
    <property type="entry name" value="SSR_resolvase"/>
</dbReference>
<evidence type="ECO:0000313" key="4">
    <source>
        <dbReference type="Proteomes" id="UP000196710"/>
    </source>
</evidence>
<feature type="domain" description="Recombinase" evidence="2">
    <location>
        <begin position="176"/>
        <end position="301"/>
    </location>
</feature>
<dbReference type="PANTHER" id="PTHR30461">
    <property type="entry name" value="DNA-INVERTASE FROM LAMBDOID PROPHAGE"/>
    <property type="match status" value="1"/>
</dbReference>
<evidence type="ECO:0000313" key="3">
    <source>
        <dbReference type="EMBL" id="ASB40578.1"/>
    </source>
</evidence>
<keyword evidence="4" id="KW-1185">Reference proteome</keyword>
<dbReference type="SMART" id="SM00857">
    <property type="entry name" value="Resolvase"/>
    <property type="match status" value="1"/>
</dbReference>
<dbReference type="Proteomes" id="UP000196710">
    <property type="component" value="Chromosome"/>
</dbReference>
<name>A0ABN5A4S7_9FIRM</name>
<dbReference type="Pfam" id="PF07508">
    <property type="entry name" value="Recombinase"/>
    <property type="match status" value="1"/>
</dbReference>
<dbReference type="SUPFAM" id="SSF53041">
    <property type="entry name" value="Resolvase-like"/>
    <property type="match status" value="1"/>
</dbReference>
<protein>
    <recommendedName>
        <fullName evidence="5">Recombinase family protein</fullName>
    </recommendedName>
</protein>
<dbReference type="Pfam" id="PF13408">
    <property type="entry name" value="Zn_ribbon_recom"/>
    <property type="match status" value="1"/>
</dbReference>
<evidence type="ECO:0008006" key="5">
    <source>
        <dbReference type="Google" id="ProtNLM"/>
    </source>
</evidence>
<reference evidence="4" key="1">
    <citation type="submission" date="2017-05" db="EMBL/GenBank/DDBJ databases">
        <title>Improved OligoMM genomes.</title>
        <authorList>
            <person name="Garzetti D."/>
        </authorList>
    </citation>
    <scope>NUCLEOTIDE SEQUENCE [LARGE SCALE GENOMIC DNA]</scope>
    <source>
        <strain evidence="4">KB18</strain>
    </source>
</reference>
<dbReference type="InterPro" id="IPR025827">
    <property type="entry name" value="Zn_ribbon_recom_dom"/>
</dbReference>
<dbReference type="InterPro" id="IPR036162">
    <property type="entry name" value="Resolvase-like_N_sf"/>
</dbReference>
<dbReference type="Gene3D" id="3.90.1750.20">
    <property type="entry name" value="Putative Large Serine Recombinase, Chain B, Domain 2"/>
    <property type="match status" value="1"/>
</dbReference>
<accession>A0ABN5A4S7</accession>
<dbReference type="Gene3D" id="3.40.50.1390">
    <property type="entry name" value="Resolvase, N-terminal catalytic domain"/>
    <property type="match status" value="1"/>
</dbReference>
<dbReference type="InterPro" id="IPR011109">
    <property type="entry name" value="DNA_bind_recombinase_dom"/>
</dbReference>
<dbReference type="PROSITE" id="PS51736">
    <property type="entry name" value="RECOMBINASES_3"/>
    <property type="match status" value="1"/>
</dbReference>
<dbReference type="InterPro" id="IPR038109">
    <property type="entry name" value="DNA_bind_recomb_sf"/>
</dbReference>
<dbReference type="CDD" id="cd00338">
    <property type="entry name" value="Ser_Recombinase"/>
    <property type="match status" value="1"/>
</dbReference>
<proteinExistence type="predicted"/>
<dbReference type="PROSITE" id="PS51737">
    <property type="entry name" value="RECOMBINASE_DNA_BIND"/>
    <property type="match status" value="1"/>
</dbReference>
<dbReference type="PANTHER" id="PTHR30461:SF23">
    <property type="entry name" value="DNA RECOMBINASE-RELATED"/>
    <property type="match status" value="1"/>
</dbReference>
<feature type="domain" description="Resolvase/invertase-type recombinase catalytic" evidence="1">
    <location>
        <begin position="20"/>
        <end position="168"/>
    </location>
</feature>
<dbReference type="Pfam" id="PF00239">
    <property type="entry name" value="Resolvase"/>
    <property type="match status" value="1"/>
</dbReference>
<dbReference type="EMBL" id="CP021422">
    <property type="protein sequence ID" value="ASB40578.1"/>
    <property type="molecule type" value="Genomic_DNA"/>
</dbReference>
<organism evidence="3 4">
    <name type="scientific">Acutalibacter muris</name>
    <dbReference type="NCBI Taxonomy" id="1796620"/>
    <lineage>
        <taxon>Bacteria</taxon>
        <taxon>Bacillati</taxon>
        <taxon>Bacillota</taxon>
        <taxon>Clostridia</taxon>
        <taxon>Eubacteriales</taxon>
        <taxon>Acutalibacteraceae</taxon>
        <taxon>Acutalibacter</taxon>
    </lineage>
</organism>
<sequence>MVQMTVTDISREPQKPEIIRFAAYCRVSSKSADQLHSFAAQIRYYKDYECKNPQYKLVDVYADEGLSGTDMKKRDEQNRLIRDCKLGKIDRIITKSVSRFARNTQELLVALRTLKELGVSIYFEEQGIDSDKMNMEMLVTFPGMAAQQESVNISDHLRRSYQMRMESGEFNCNAPAYGFEIVDGQMVVKEDEAAVIRRIFDLYLQGVGKQNIANILNAEGVPRRYGQKKWHHTTVDYVVKNERYMGDALLQKEYTTDTVPFRKKRNHGEKVQYYVENSNPAIVSREVFQAAQRLQESRITTTSRENNSILSGILRCPDCGSTFRRQLLRGTMYWMCSDKAAGATNCQSRRVRENAVYDTFCLMVDKLASHRQDLLGTIIHQLEVMQNRGSENQERIRQIDKQIADLSAQNLVVARLHTNGVLNATDFAAQSSVISNKINALRLDRKKALAEDEDDELIYTMKSLDDTLAGYVPGAVFSQALFEKIVQSITVVDNSKLNFHLIGGLALTEQIPENARCRTA</sequence>
<gene>
    <name evidence="3" type="ORF">ADH66_07845</name>
</gene>
<evidence type="ECO:0000259" key="1">
    <source>
        <dbReference type="PROSITE" id="PS51736"/>
    </source>
</evidence>
<dbReference type="InterPro" id="IPR006119">
    <property type="entry name" value="Resolv_N"/>
</dbReference>
<evidence type="ECO:0000259" key="2">
    <source>
        <dbReference type="PROSITE" id="PS51737"/>
    </source>
</evidence>